<comment type="caution">
    <text evidence="3">The sequence shown here is derived from an EMBL/GenBank/DDBJ whole genome shotgun (WGS) entry which is preliminary data.</text>
</comment>
<dbReference type="SUPFAM" id="SSF54637">
    <property type="entry name" value="Thioesterase/thiol ester dehydrase-isomerase"/>
    <property type="match status" value="1"/>
</dbReference>
<dbReference type="Pfam" id="PF01575">
    <property type="entry name" value="MaoC_dehydratas"/>
    <property type="match status" value="1"/>
</dbReference>
<protein>
    <submittedName>
        <fullName evidence="3">Phenylacetic acid degradation bifunctional protein PaaZ</fullName>
    </submittedName>
</protein>
<organism evidence="3">
    <name type="scientific">Hellea balneolensis</name>
    <dbReference type="NCBI Taxonomy" id="287478"/>
    <lineage>
        <taxon>Bacteria</taxon>
        <taxon>Pseudomonadati</taxon>
        <taxon>Pseudomonadota</taxon>
        <taxon>Alphaproteobacteria</taxon>
        <taxon>Maricaulales</taxon>
        <taxon>Robiginitomaculaceae</taxon>
        <taxon>Hellea</taxon>
    </lineage>
</organism>
<dbReference type="InterPro" id="IPR029069">
    <property type="entry name" value="HotDog_dom_sf"/>
</dbReference>
<dbReference type="PANTHER" id="PTHR43664">
    <property type="entry name" value="MONOAMINE OXIDASE-RELATED"/>
    <property type="match status" value="1"/>
</dbReference>
<dbReference type="InterPro" id="IPR016161">
    <property type="entry name" value="Ald_DH/histidinol_DH"/>
</dbReference>
<sequence length="254" mass="27548">GGGSLVASVFSYDRDFIREIVLGSAAFHGRILASDRTSGAASTGHGSPLPHLIHGGPGRAGGGEEMGGVRGILHYLQRTAIQGSPDVIAAITGQYVPGANVQKAEFHPFRKSYEELVIGERIETAARKVTLEDIEDFAHSTGDRFYAHMIEEAARANPFFEGRVAHGYLLLSWAAGLFVSPDPGPVLANTGLEDLAFMTPVYAGDEIRVRLTVKRKKRRTDSYGEVGWDVQILNQKDELCARYTLLTMVAYASK</sequence>
<reference evidence="3" key="1">
    <citation type="journal article" date="2020" name="mSystems">
        <title>Genome- and Community-Level Interaction Insights into Carbon Utilization and Element Cycling Functions of Hydrothermarchaeota in Hydrothermal Sediment.</title>
        <authorList>
            <person name="Zhou Z."/>
            <person name="Liu Y."/>
            <person name="Xu W."/>
            <person name="Pan J."/>
            <person name="Luo Z.H."/>
            <person name="Li M."/>
        </authorList>
    </citation>
    <scope>NUCLEOTIDE SEQUENCE [LARGE SCALE GENOMIC DNA]</scope>
    <source>
        <strain evidence="3">HyVt-538</strain>
    </source>
</reference>
<dbReference type="GO" id="GO:0016491">
    <property type="term" value="F:oxidoreductase activity"/>
    <property type="evidence" value="ECO:0007669"/>
    <property type="project" value="InterPro"/>
</dbReference>
<proteinExistence type="predicted"/>
<dbReference type="AlphaFoldDB" id="A0A7V5NWZ6"/>
<feature type="domain" description="MaoC-like" evidence="2">
    <location>
        <begin position="118"/>
        <end position="225"/>
    </location>
</feature>
<evidence type="ECO:0000256" key="1">
    <source>
        <dbReference type="SAM" id="MobiDB-lite"/>
    </source>
</evidence>
<evidence type="ECO:0000259" key="2">
    <source>
        <dbReference type="Pfam" id="PF01575"/>
    </source>
</evidence>
<evidence type="ECO:0000313" key="3">
    <source>
        <dbReference type="EMBL" id="HHI88827.1"/>
    </source>
</evidence>
<dbReference type="EMBL" id="DROP01000176">
    <property type="protein sequence ID" value="HHI88827.1"/>
    <property type="molecule type" value="Genomic_DNA"/>
</dbReference>
<dbReference type="InterPro" id="IPR052342">
    <property type="entry name" value="MCH/BMMD"/>
</dbReference>
<accession>A0A7V5NWZ6</accession>
<dbReference type="Gene3D" id="3.10.129.10">
    <property type="entry name" value="Hotdog Thioesterase"/>
    <property type="match status" value="1"/>
</dbReference>
<dbReference type="PANTHER" id="PTHR43664:SF1">
    <property type="entry name" value="BETA-METHYLMALYL-COA DEHYDRATASE"/>
    <property type="match status" value="1"/>
</dbReference>
<feature type="region of interest" description="Disordered" evidence="1">
    <location>
        <begin position="37"/>
        <end position="61"/>
    </location>
</feature>
<dbReference type="SUPFAM" id="SSF53720">
    <property type="entry name" value="ALDH-like"/>
    <property type="match status" value="1"/>
</dbReference>
<feature type="non-terminal residue" evidence="3">
    <location>
        <position position="1"/>
    </location>
</feature>
<dbReference type="Proteomes" id="UP000885806">
    <property type="component" value="Unassembled WGS sequence"/>
</dbReference>
<dbReference type="InterPro" id="IPR002539">
    <property type="entry name" value="MaoC-like_dom"/>
</dbReference>
<gene>
    <name evidence="3" type="ORF">ENK01_02640</name>
</gene>
<name>A0A7V5NWZ6_9PROT</name>